<dbReference type="EMBL" id="JAEKNN010000026">
    <property type="protein sequence ID" value="MBJ7608943.1"/>
    <property type="molecule type" value="Genomic_DNA"/>
</dbReference>
<name>A0A934KLD2_9BACT</name>
<dbReference type="Proteomes" id="UP000614410">
    <property type="component" value="Unassembled WGS sequence"/>
</dbReference>
<feature type="short sequence motif" description="GXGXXG" evidence="3">
    <location>
        <begin position="33"/>
        <end position="38"/>
    </location>
</feature>
<evidence type="ECO:0000313" key="5">
    <source>
        <dbReference type="EMBL" id="MBJ7608943.1"/>
    </source>
</evidence>
<comment type="caution">
    <text evidence="5">The sequence shown here is derived from an EMBL/GenBank/DDBJ whole genome shotgun (WGS) entry which is preliminary data.</text>
</comment>
<dbReference type="AlphaFoldDB" id="A0A934KLD2"/>
<dbReference type="PANTHER" id="PTHR32176">
    <property type="entry name" value="XYLOSE ISOMERASE"/>
    <property type="match status" value="1"/>
</dbReference>
<feature type="active site" description="Nucleophile" evidence="3">
    <location>
        <position position="67"/>
    </location>
</feature>
<evidence type="ECO:0000313" key="6">
    <source>
        <dbReference type="Proteomes" id="UP000614410"/>
    </source>
</evidence>
<sequence>MLAGARCVDYPCGVRRVSQRGRTTMTRILSIDGGGIRGVIPGTVLAAIEQTTGRPIAELFDVIAGTSTGGILACGLTAPDGQGKPRFSASALVDMYVNEGSRIFPHHALQNIEALVDEKYPVTGLETVLHKYVGESLLSETVTEIFVTAYDVERRKPKFFRSQDAKQDPTRNPPLWMVARATSAAPTYFEPFKLQGASSGEYEALVDGGVFANNPAMCAYVDGSSGPGQVRPDDMFLVSLGTGSQNRPLLYDAIKDYGKLQWAQPILDVVFDGISSTTDYQLAQIMGKDDYFRLQTELTIASDTMDDVRPGNLGDLQRQGQKLIDDNADALARICHRLTSPATP</sequence>
<dbReference type="Gene3D" id="3.40.1090.10">
    <property type="entry name" value="Cytosolic phospholipase A2 catalytic domain"/>
    <property type="match status" value="1"/>
</dbReference>
<evidence type="ECO:0000256" key="1">
    <source>
        <dbReference type="ARBA" id="ARBA00010240"/>
    </source>
</evidence>
<feature type="domain" description="PNPLA" evidence="4">
    <location>
        <begin position="29"/>
        <end position="220"/>
    </location>
</feature>
<dbReference type="GO" id="GO:0004620">
    <property type="term" value="F:phospholipase activity"/>
    <property type="evidence" value="ECO:0007669"/>
    <property type="project" value="TreeGrafter"/>
</dbReference>
<dbReference type="Pfam" id="PF01734">
    <property type="entry name" value="Patatin"/>
    <property type="match status" value="1"/>
</dbReference>
<dbReference type="GO" id="GO:0016042">
    <property type="term" value="P:lipid catabolic process"/>
    <property type="evidence" value="ECO:0007669"/>
    <property type="project" value="UniProtKB-UniRule"/>
</dbReference>
<feature type="short sequence motif" description="GXSXG" evidence="3">
    <location>
        <begin position="65"/>
        <end position="69"/>
    </location>
</feature>
<proteinExistence type="inferred from homology"/>
<keyword evidence="3" id="KW-0378">Hydrolase</keyword>
<accession>A0A934KLD2</accession>
<reference evidence="5 6" key="1">
    <citation type="submission" date="2020-10" db="EMBL/GenBank/DDBJ databases">
        <title>Ca. Dormibacterota MAGs.</title>
        <authorList>
            <person name="Montgomery K."/>
        </authorList>
    </citation>
    <scope>NUCLEOTIDE SEQUENCE [LARGE SCALE GENOMIC DNA]</scope>
    <source>
        <strain evidence="5">Mitchell_Peninsula_5</strain>
    </source>
</reference>
<dbReference type="InterPro" id="IPR002641">
    <property type="entry name" value="PNPLA_dom"/>
</dbReference>
<evidence type="ECO:0000256" key="2">
    <source>
        <dbReference type="ARBA" id="ARBA00023098"/>
    </source>
</evidence>
<comment type="similarity">
    <text evidence="1">Belongs to the patatin family.</text>
</comment>
<keyword evidence="2 3" id="KW-0443">Lipid metabolism</keyword>
<dbReference type="GO" id="GO:0047372">
    <property type="term" value="F:monoacylglycerol lipase activity"/>
    <property type="evidence" value="ECO:0007669"/>
    <property type="project" value="TreeGrafter"/>
</dbReference>
<dbReference type="SUPFAM" id="SSF52151">
    <property type="entry name" value="FabD/lysophospholipase-like"/>
    <property type="match status" value="1"/>
</dbReference>
<organism evidence="5 6">
    <name type="scientific">Candidatus Amunia macphersoniae</name>
    <dbReference type="NCBI Taxonomy" id="3127014"/>
    <lineage>
        <taxon>Bacteria</taxon>
        <taxon>Bacillati</taxon>
        <taxon>Candidatus Dormiibacterota</taxon>
        <taxon>Candidatus Dormibacteria</taxon>
        <taxon>Candidatus Aeolococcales</taxon>
        <taxon>Candidatus Aeolococcaceae</taxon>
        <taxon>Candidatus Amunia</taxon>
    </lineage>
</organism>
<evidence type="ECO:0000259" key="4">
    <source>
        <dbReference type="PROSITE" id="PS51635"/>
    </source>
</evidence>
<dbReference type="InterPro" id="IPR016035">
    <property type="entry name" value="Acyl_Trfase/lysoPLipase"/>
</dbReference>
<feature type="active site" description="Proton acceptor" evidence="3">
    <location>
        <position position="207"/>
    </location>
</feature>
<protein>
    <submittedName>
        <fullName evidence="5">Patatin-like phospholipase family protein</fullName>
    </submittedName>
</protein>
<dbReference type="PROSITE" id="PS51635">
    <property type="entry name" value="PNPLA"/>
    <property type="match status" value="1"/>
</dbReference>
<gene>
    <name evidence="5" type="ORF">JF887_05870</name>
</gene>
<keyword evidence="3" id="KW-0442">Lipid degradation</keyword>
<evidence type="ECO:0000256" key="3">
    <source>
        <dbReference type="PROSITE-ProRule" id="PRU01161"/>
    </source>
</evidence>
<feature type="short sequence motif" description="DGA/G" evidence="3">
    <location>
        <begin position="207"/>
        <end position="209"/>
    </location>
</feature>
<dbReference type="PANTHER" id="PTHR32176:SF92">
    <property type="entry name" value="XYLOSE ISOMERASE"/>
    <property type="match status" value="1"/>
</dbReference>